<gene>
    <name evidence="2" type="ORF">HMPREF1541_07334</name>
</gene>
<dbReference type="OrthoDB" id="10686774at2759"/>
<dbReference type="RefSeq" id="XP_008719880.1">
    <property type="nucleotide sequence ID" value="XM_008721658.1"/>
</dbReference>
<accession>W2RMG4</accession>
<dbReference type="EMBL" id="KB822723">
    <property type="protein sequence ID" value="ETN37711.1"/>
    <property type="molecule type" value="Genomic_DNA"/>
</dbReference>
<dbReference type="InParanoid" id="W2RMG4"/>
<evidence type="ECO:0000256" key="1">
    <source>
        <dbReference type="SAM" id="MobiDB-lite"/>
    </source>
</evidence>
<dbReference type="VEuPathDB" id="FungiDB:HMPREF1541_07334"/>
<protein>
    <submittedName>
        <fullName evidence="2">Uncharacterized protein</fullName>
    </submittedName>
</protein>
<feature type="compositionally biased region" description="Polar residues" evidence="1">
    <location>
        <begin position="354"/>
        <end position="369"/>
    </location>
</feature>
<dbReference type="AlphaFoldDB" id="W2RMG4"/>
<evidence type="ECO:0000313" key="2">
    <source>
        <dbReference type="EMBL" id="ETN37711.1"/>
    </source>
</evidence>
<sequence>MSGPCPEHSLQHVLPDEELQAMPQPIQDLAWKAINMKERMLDKGRVFEAYKDLAALTREALLFRKFNSKRHIKSTRSDSLQTEVEKKIYRLIIDLDIRICMHIGMPLEVQPEKNPTPPKVSTNEATMATYALEQLQWEYRRITFDVLTTLDKLSDEDDSTVQQKYISDLKSSLHLLQKHDITIPAPVSESEDMSAVLAECHIEYLSLSLLLACILGTIPAEAAKEDTGATTISTPKSNEQNAELPSMSYTEMATASSRRILQMFAKATASGHVPTWTSSYAVFCAATILSIDALIGGSATHDYENIKLVVDYLGTATRERSNEFYGLAYAQLSQLWVEIKALSGKTPKSKEAQHQPSATDASLDESNAHYSAIGRGAKRRRNNKSDTPTTRSPAKRQRTSANPRVNLPNATLVYGQPMTEEVMYPSGLGSDYNSQVYNWPGTYKSTGGPTSADTSFSSSIHMEPAYDVPSSAVPPSSHAASSNTFGFRMWYHPPFAQPEPPLEPLEHWESVPQNLYRDFLYASGGGNSLDYVDASTSSFERHAYTSPMVPHMASGALVSPQGVMGQDSWAGVPVNASQDASDWNAAPQSSRRMSAIEEHLTQYGYGEAQAAHDRVHMSTGGEWRPTGSYHFDGELQDSSAHWSTEQRARLWPTPVTCG</sequence>
<dbReference type="HOGENOM" id="CLU_416784_0_0_1"/>
<dbReference type="CDD" id="cd12148">
    <property type="entry name" value="fungal_TF_MHR"/>
    <property type="match status" value="1"/>
</dbReference>
<feature type="region of interest" description="Disordered" evidence="1">
    <location>
        <begin position="346"/>
        <end position="403"/>
    </location>
</feature>
<dbReference type="Proteomes" id="UP000030752">
    <property type="component" value="Unassembled WGS sequence"/>
</dbReference>
<reference evidence="2 3" key="1">
    <citation type="submission" date="2013-03" db="EMBL/GenBank/DDBJ databases">
        <title>The Genome Sequence of Phialophora europaea CBS 101466.</title>
        <authorList>
            <consortium name="The Broad Institute Genomics Platform"/>
            <person name="Cuomo C."/>
            <person name="de Hoog S."/>
            <person name="Gorbushina A."/>
            <person name="Walker B."/>
            <person name="Young S.K."/>
            <person name="Zeng Q."/>
            <person name="Gargeya S."/>
            <person name="Fitzgerald M."/>
            <person name="Haas B."/>
            <person name="Abouelleil A."/>
            <person name="Allen A.W."/>
            <person name="Alvarado L."/>
            <person name="Arachchi H.M."/>
            <person name="Berlin A.M."/>
            <person name="Chapman S.B."/>
            <person name="Gainer-Dewar J."/>
            <person name="Goldberg J."/>
            <person name="Griggs A."/>
            <person name="Gujja S."/>
            <person name="Hansen M."/>
            <person name="Howarth C."/>
            <person name="Imamovic A."/>
            <person name="Ireland A."/>
            <person name="Larimer J."/>
            <person name="McCowan C."/>
            <person name="Murphy C."/>
            <person name="Pearson M."/>
            <person name="Poon T.W."/>
            <person name="Priest M."/>
            <person name="Roberts A."/>
            <person name="Saif S."/>
            <person name="Shea T."/>
            <person name="Sisk P."/>
            <person name="Sykes S."/>
            <person name="Wortman J."/>
            <person name="Nusbaum C."/>
            <person name="Birren B."/>
        </authorList>
    </citation>
    <scope>NUCLEOTIDE SEQUENCE [LARGE SCALE GENOMIC DNA]</scope>
    <source>
        <strain evidence="2 3">CBS 101466</strain>
    </source>
</reference>
<keyword evidence="3" id="KW-1185">Reference proteome</keyword>
<name>W2RMG4_CYPE1</name>
<evidence type="ECO:0000313" key="3">
    <source>
        <dbReference type="Proteomes" id="UP000030752"/>
    </source>
</evidence>
<proteinExistence type="predicted"/>
<dbReference type="GeneID" id="19974673"/>
<organism evidence="2 3">
    <name type="scientific">Cyphellophora europaea (strain CBS 101466)</name>
    <name type="common">Phialophora europaea</name>
    <dbReference type="NCBI Taxonomy" id="1220924"/>
    <lineage>
        <taxon>Eukaryota</taxon>
        <taxon>Fungi</taxon>
        <taxon>Dikarya</taxon>
        <taxon>Ascomycota</taxon>
        <taxon>Pezizomycotina</taxon>
        <taxon>Eurotiomycetes</taxon>
        <taxon>Chaetothyriomycetidae</taxon>
        <taxon>Chaetothyriales</taxon>
        <taxon>Cyphellophoraceae</taxon>
        <taxon>Cyphellophora</taxon>
    </lineage>
</organism>